<comment type="caution">
    <text evidence="1">The sequence shown here is derived from an EMBL/GenBank/DDBJ whole genome shotgun (WGS) entry which is preliminary data.</text>
</comment>
<dbReference type="AlphaFoldDB" id="A0AAW5EED9"/>
<reference evidence="1" key="1">
    <citation type="submission" date="2021-12" db="EMBL/GenBank/DDBJ databases">
        <title>Prevalence of phenicol resistance gene fexA in Campylobacter isolated from poultry supply chain.</title>
        <authorList>
            <person name="Tang B."/>
            <person name="Zheng X."/>
            <person name="Lin J."/>
            <person name="Lin R."/>
            <person name="Yang H."/>
            <person name="Shen Z."/>
            <person name="Xia F."/>
        </authorList>
    </citation>
    <scope>NUCLEOTIDE SEQUENCE</scope>
    <source>
        <strain evidence="1">CJHN2011004</strain>
    </source>
</reference>
<organism evidence="1 2">
    <name type="scientific">Campylobacter jejuni</name>
    <dbReference type="NCBI Taxonomy" id="197"/>
    <lineage>
        <taxon>Bacteria</taxon>
        <taxon>Pseudomonadati</taxon>
        <taxon>Campylobacterota</taxon>
        <taxon>Epsilonproteobacteria</taxon>
        <taxon>Campylobacterales</taxon>
        <taxon>Campylobacteraceae</taxon>
        <taxon>Campylobacter</taxon>
    </lineage>
</organism>
<gene>
    <name evidence="1" type="ORF">LZC39_16550</name>
</gene>
<sequence>MDINISSKELIEESQAIASICGSSLIEGVAYKKPILVFGKSLSFVELLQDSFVIENREDLKYAVEKIKNGFVPQYSDLELVVNKYTFLKKSKTFDNKDFFKKIFQNLLNVKF</sequence>
<evidence type="ECO:0000313" key="1">
    <source>
        <dbReference type="EMBL" id="MCH3853698.1"/>
    </source>
</evidence>
<name>A0AAW5EED9_CAMJU</name>
<proteinExistence type="predicted"/>
<dbReference type="RefSeq" id="WP_240382079.1">
    <property type="nucleotide sequence ID" value="NZ_JAJUOL010001197.1"/>
</dbReference>
<dbReference type="EMBL" id="JAJUOL010001197">
    <property type="protein sequence ID" value="MCH3853698.1"/>
    <property type="molecule type" value="Genomic_DNA"/>
</dbReference>
<protein>
    <submittedName>
        <fullName evidence="1">Uncharacterized protein</fullName>
    </submittedName>
</protein>
<evidence type="ECO:0000313" key="2">
    <source>
        <dbReference type="Proteomes" id="UP001199644"/>
    </source>
</evidence>
<accession>A0AAW5EED9</accession>
<dbReference type="Proteomes" id="UP001199644">
    <property type="component" value="Unassembled WGS sequence"/>
</dbReference>